<keyword evidence="10" id="KW-1185">Reference proteome</keyword>
<protein>
    <submittedName>
        <fullName evidence="9">ENKUR-like protein</fullName>
    </submittedName>
</protein>
<evidence type="ECO:0000256" key="5">
    <source>
        <dbReference type="ARBA" id="ARBA00023273"/>
    </source>
</evidence>
<dbReference type="EMBL" id="CP111014">
    <property type="protein sequence ID" value="WAQ98070.1"/>
    <property type="molecule type" value="Genomic_DNA"/>
</dbReference>
<evidence type="ECO:0000256" key="2">
    <source>
        <dbReference type="ARBA" id="ARBA00004245"/>
    </source>
</evidence>
<dbReference type="InterPro" id="IPR052102">
    <property type="entry name" value="Enkurin_domain-protein"/>
</dbReference>
<reference evidence="9" key="1">
    <citation type="submission" date="2022-11" db="EMBL/GenBank/DDBJ databases">
        <title>Centuries of genome instability and evolution in soft-shell clam transmissible cancer (bioRxiv).</title>
        <authorList>
            <person name="Hart S.F.M."/>
            <person name="Yonemitsu M.A."/>
            <person name="Giersch R.M."/>
            <person name="Beal B.F."/>
            <person name="Arriagada G."/>
            <person name="Davis B.W."/>
            <person name="Ostrander E.A."/>
            <person name="Goff S.P."/>
            <person name="Metzger M.J."/>
        </authorList>
    </citation>
    <scope>NUCLEOTIDE SEQUENCE</scope>
    <source>
        <strain evidence="9">MELC-2E11</strain>
        <tissue evidence="9">Siphon/mantle</tissue>
    </source>
</reference>
<evidence type="ECO:0000256" key="4">
    <source>
        <dbReference type="ARBA" id="ARBA00023212"/>
    </source>
</evidence>
<feature type="region of interest" description="Disordered" evidence="7">
    <location>
        <begin position="249"/>
        <end position="277"/>
    </location>
</feature>
<dbReference type="InterPro" id="IPR027012">
    <property type="entry name" value="Enkurin_dom"/>
</dbReference>
<dbReference type="PANTHER" id="PTHR21490">
    <property type="entry name" value="ENKURIN-RELATED"/>
    <property type="match status" value="1"/>
</dbReference>
<evidence type="ECO:0000256" key="1">
    <source>
        <dbReference type="ARBA" id="ARBA00004138"/>
    </source>
</evidence>
<keyword evidence="4" id="KW-0206">Cytoskeleton</keyword>
<dbReference type="Proteomes" id="UP001164746">
    <property type="component" value="Chromosome 3"/>
</dbReference>
<evidence type="ECO:0000256" key="6">
    <source>
        <dbReference type="SAM" id="Coils"/>
    </source>
</evidence>
<keyword evidence="6" id="KW-0175">Coiled coil</keyword>
<keyword evidence="3" id="KW-0963">Cytoplasm</keyword>
<accession>A0ABY7DN05</accession>
<feature type="compositionally biased region" description="Basic and acidic residues" evidence="7">
    <location>
        <begin position="64"/>
        <end position="91"/>
    </location>
</feature>
<feature type="domain" description="Enkurin" evidence="8">
    <location>
        <begin position="158"/>
        <end position="250"/>
    </location>
</feature>
<dbReference type="PANTHER" id="PTHR21490:SF0">
    <property type="entry name" value="ENKURIN"/>
    <property type="match status" value="1"/>
</dbReference>
<gene>
    <name evidence="9" type="ORF">MAR_022443</name>
</gene>
<evidence type="ECO:0000313" key="9">
    <source>
        <dbReference type="EMBL" id="WAQ98070.1"/>
    </source>
</evidence>
<comment type="subcellular location">
    <subcellularLocation>
        <location evidence="1">Cell projection</location>
        <location evidence="1">Cilium</location>
    </subcellularLocation>
    <subcellularLocation>
        <location evidence="2">Cytoplasm</location>
        <location evidence="2">Cytoskeleton</location>
    </subcellularLocation>
</comment>
<feature type="compositionally biased region" description="Polar residues" evidence="7">
    <location>
        <begin position="263"/>
        <end position="277"/>
    </location>
</feature>
<evidence type="ECO:0000256" key="3">
    <source>
        <dbReference type="ARBA" id="ARBA00022490"/>
    </source>
</evidence>
<name>A0ABY7DN05_MYAAR</name>
<proteinExistence type="predicted"/>
<feature type="region of interest" description="Disordered" evidence="7">
    <location>
        <begin position="44"/>
        <end position="101"/>
    </location>
</feature>
<evidence type="ECO:0000259" key="8">
    <source>
        <dbReference type="PROSITE" id="PS51665"/>
    </source>
</evidence>
<dbReference type="PROSITE" id="PS51665">
    <property type="entry name" value="ENKURIN"/>
    <property type="match status" value="1"/>
</dbReference>
<organism evidence="9 10">
    <name type="scientific">Mya arenaria</name>
    <name type="common">Soft-shell clam</name>
    <dbReference type="NCBI Taxonomy" id="6604"/>
    <lineage>
        <taxon>Eukaryota</taxon>
        <taxon>Metazoa</taxon>
        <taxon>Spiralia</taxon>
        <taxon>Lophotrochozoa</taxon>
        <taxon>Mollusca</taxon>
        <taxon>Bivalvia</taxon>
        <taxon>Autobranchia</taxon>
        <taxon>Heteroconchia</taxon>
        <taxon>Euheterodonta</taxon>
        <taxon>Imparidentia</taxon>
        <taxon>Neoheterodontei</taxon>
        <taxon>Myida</taxon>
        <taxon>Myoidea</taxon>
        <taxon>Myidae</taxon>
        <taxon>Mya</taxon>
    </lineage>
</organism>
<keyword evidence="5" id="KW-0966">Cell projection</keyword>
<evidence type="ECO:0000256" key="7">
    <source>
        <dbReference type="SAM" id="MobiDB-lite"/>
    </source>
</evidence>
<feature type="coiled-coil region" evidence="6">
    <location>
        <begin position="218"/>
        <end position="245"/>
    </location>
</feature>
<sequence length="277" mass="32605">MELGTIYSLIPQEEVKQQKPPRHVSKFKQPVKTEYVSKKADYKTMGQAKVPVPTTDNFLKKHSKEPQLPDKREFKYPDGERKRPEIPEKADPPLMGLKTTKNFITTNAVQNITSVPKRPEKIYVDTRKGDKNYLQPSGLEPVFIHKKEYGNKPQYLSRRQDEMRKAQEEYNAYVSEHFRRGAMQQLSEDERNAILQGLKKNWEEIHDQYQGLSVVTDTAPKKNRKERMEAEMKQLERDIESIERHRNFCKTHPPRMKEPSVHKQLQTIKENGYLTDQ</sequence>
<dbReference type="Pfam" id="PF13864">
    <property type="entry name" value="Enkurin"/>
    <property type="match status" value="1"/>
</dbReference>
<evidence type="ECO:0000313" key="10">
    <source>
        <dbReference type="Proteomes" id="UP001164746"/>
    </source>
</evidence>